<dbReference type="Proteomes" id="UP001281003">
    <property type="component" value="Unassembled WGS sequence"/>
</dbReference>
<sequence length="524" mass="57384">MRIKRQPEKLHHPSQWAVYVVSDSSRKDQAQTLLHNESRDESPESDSSADSGVAGLRGELVTQSRRGREEDERRRSYARASPQGLMGPGGVLTSIKSCLGSSHIDDNLRNTELMHYFLDFVAPNLVSIEGNSTPALFRQQMLPWMMQSQLFPNIGLLMASVFQAFERGYDAESHPEPLGIKVKVLGMINKTIGSGVYELEDVVRSIINLAVIEWLWGKEGSLFAHLKGLKYLAQPTDGRPGLSDPMSCAALMLIDHSVAVTYERDLLINDRNGPQPPHQPVPSIPAPLLSPLLPNLRIPLLSNMDALGLAPTAAHTLSRILQLTAMITEPFFPPSPESERVGPVPTATIRAIASRLHDIFVSTPLESDLVTQSIQLCALIITASISTMQPISVVKTEAQSQTLYENFLAVGAKRWKEIPGICLWILVVATPHPKTPPPEVLETGDVTKWEVKKKYLVRKMATAAQVISQEDFGLGIAYMRGFWALQRFVAEAGEEMSAWSVDGNQSGSVNASNDGSASADEGSP</sequence>
<dbReference type="PANTHER" id="PTHR37540">
    <property type="entry name" value="TRANSCRIPTION FACTOR (ACR-2), PUTATIVE-RELATED-RELATED"/>
    <property type="match status" value="1"/>
</dbReference>
<organism evidence="2 3">
    <name type="scientific">Sordaria brevicollis</name>
    <dbReference type="NCBI Taxonomy" id="83679"/>
    <lineage>
        <taxon>Eukaryota</taxon>
        <taxon>Fungi</taxon>
        <taxon>Dikarya</taxon>
        <taxon>Ascomycota</taxon>
        <taxon>Pezizomycotina</taxon>
        <taxon>Sordariomycetes</taxon>
        <taxon>Sordariomycetidae</taxon>
        <taxon>Sordariales</taxon>
        <taxon>Sordariaceae</taxon>
        <taxon>Sordaria</taxon>
    </lineage>
</organism>
<gene>
    <name evidence="2" type="ORF">B0T20DRAFT_67490</name>
</gene>
<evidence type="ECO:0000313" key="3">
    <source>
        <dbReference type="Proteomes" id="UP001281003"/>
    </source>
</evidence>
<dbReference type="AlphaFoldDB" id="A0AAE0U5K3"/>
<comment type="caution">
    <text evidence="2">The sequence shown here is derived from an EMBL/GenBank/DDBJ whole genome shotgun (WGS) entry which is preliminary data.</text>
</comment>
<protein>
    <submittedName>
        <fullName evidence="2">Uncharacterized protein</fullName>
    </submittedName>
</protein>
<name>A0AAE0U5K3_SORBR</name>
<dbReference type="PANTHER" id="PTHR37540:SF5">
    <property type="entry name" value="TRANSCRIPTION FACTOR DOMAIN-CONTAINING PROTEIN"/>
    <property type="match status" value="1"/>
</dbReference>
<accession>A0AAE0U5K3</accession>
<keyword evidence="3" id="KW-1185">Reference proteome</keyword>
<evidence type="ECO:0000313" key="2">
    <source>
        <dbReference type="EMBL" id="KAK3391853.1"/>
    </source>
</evidence>
<feature type="region of interest" description="Disordered" evidence="1">
    <location>
        <begin position="500"/>
        <end position="524"/>
    </location>
</feature>
<feature type="compositionally biased region" description="Polar residues" evidence="1">
    <location>
        <begin position="502"/>
        <end position="516"/>
    </location>
</feature>
<evidence type="ECO:0000256" key="1">
    <source>
        <dbReference type="SAM" id="MobiDB-lite"/>
    </source>
</evidence>
<feature type="compositionally biased region" description="Basic and acidic residues" evidence="1">
    <location>
        <begin position="66"/>
        <end position="75"/>
    </location>
</feature>
<proteinExistence type="predicted"/>
<feature type="region of interest" description="Disordered" evidence="1">
    <location>
        <begin position="27"/>
        <end position="89"/>
    </location>
</feature>
<reference evidence="2" key="1">
    <citation type="journal article" date="2023" name="Mol. Phylogenet. Evol.">
        <title>Genome-scale phylogeny and comparative genomics of the fungal order Sordariales.</title>
        <authorList>
            <person name="Hensen N."/>
            <person name="Bonometti L."/>
            <person name="Westerberg I."/>
            <person name="Brannstrom I.O."/>
            <person name="Guillou S."/>
            <person name="Cros-Aarteil S."/>
            <person name="Calhoun S."/>
            <person name="Haridas S."/>
            <person name="Kuo A."/>
            <person name="Mondo S."/>
            <person name="Pangilinan J."/>
            <person name="Riley R."/>
            <person name="LaButti K."/>
            <person name="Andreopoulos B."/>
            <person name="Lipzen A."/>
            <person name="Chen C."/>
            <person name="Yan M."/>
            <person name="Daum C."/>
            <person name="Ng V."/>
            <person name="Clum A."/>
            <person name="Steindorff A."/>
            <person name="Ohm R.A."/>
            <person name="Martin F."/>
            <person name="Silar P."/>
            <person name="Natvig D.O."/>
            <person name="Lalanne C."/>
            <person name="Gautier V."/>
            <person name="Ament-Velasquez S.L."/>
            <person name="Kruys A."/>
            <person name="Hutchinson M.I."/>
            <person name="Powell A.J."/>
            <person name="Barry K."/>
            <person name="Miller A.N."/>
            <person name="Grigoriev I.V."/>
            <person name="Debuchy R."/>
            <person name="Gladieux P."/>
            <person name="Hiltunen Thoren M."/>
            <person name="Johannesson H."/>
        </authorList>
    </citation>
    <scope>NUCLEOTIDE SEQUENCE</scope>
    <source>
        <strain evidence="2">FGSC 1904</strain>
    </source>
</reference>
<reference evidence="2" key="2">
    <citation type="submission" date="2023-07" db="EMBL/GenBank/DDBJ databases">
        <authorList>
            <consortium name="Lawrence Berkeley National Laboratory"/>
            <person name="Haridas S."/>
            <person name="Hensen N."/>
            <person name="Bonometti L."/>
            <person name="Westerberg I."/>
            <person name="Brannstrom I.O."/>
            <person name="Guillou S."/>
            <person name="Cros-Aarteil S."/>
            <person name="Calhoun S."/>
            <person name="Kuo A."/>
            <person name="Mondo S."/>
            <person name="Pangilinan J."/>
            <person name="Riley R."/>
            <person name="LaButti K."/>
            <person name="Andreopoulos B."/>
            <person name="Lipzen A."/>
            <person name="Chen C."/>
            <person name="Yanf M."/>
            <person name="Daum C."/>
            <person name="Ng V."/>
            <person name="Clum A."/>
            <person name="Steindorff A."/>
            <person name="Ohm R."/>
            <person name="Martin F."/>
            <person name="Silar P."/>
            <person name="Natvig D."/>
            <person name="Lalanne C."/>
            <person name="Gautier V."/>
            <person name="Ament-velasquez S.L."/>
            <person name="Kruys A."/>
            <person name="Hutchinson M.I."/>
            <person name="Powell A.J."/>
            <person name="Barry K."/>
            <person name="Miller A.N."/>
            <person name="Grigoriev I.V."/>
            <person name="Debuchy R."/>
            <person name="Gladieux P."/>
            <person name="Thoren M.H."/>
            <person name="Johannesson H."/>
        </authorList>
    </citation>
    <scope>NUCLEOTIDE SEQUENCE</scope>
    <source>
        <strain evidence="2">FGSC 1904</strain>
    </source>
</reference>
<dbReference type="EMBL" id="JAUTDP010000012">
    <property type="protein sequence ID" value="KAK3391853.1"/>
    <property type="molecule type" value="Genomic_DNA"/>
</dbReference>